<name>A0A564YYM4_HYMDI</name>
<evidence type="ECO:0000313" key="1">
    <source>
        <dbReference type="EMBL" id="VUZ51714.1"/>
    </source>
</evidence>
<accession>A0A564YYM4</accession>
<protein>
    <submittedName>
        <fullName evidence="1">Uncharacterized protein</fullName>
    </submittedName>
</protein>
<dbReference type="Proteomes" id="UP000321570">
    <property type="component" value="Unassembled WGS sequence"/>
</dbReference>
<reference evidence="1 2" key="1">
    <citation type="submission" date="2019-07" db="EMBL/GenBank/DDBJ databases">
        <authorList>
            <person name="Jastrzebski P J."/>
            <person name="Paukszto L."/>
            <person name="Jastrzebski P J."/>
        </authorList>
    </citation>
    <scope>NUCLEOTIDE SEQUENCE [LARGE SCALE GENOMIC DNA]</scope>
    <source>
        <strain evidence="1 2">WMS-il1</strain>
    </source>
</reference>
<proteinExistence type="predicted"/>
<dbReference type="EMBL" id="CABIJS010000444">
    <property type="protein sequence ID" value="VUZ51714.1"/>
    <property type="molecule type" value="Genomic_DNA"/>
</dbReference>
<dbReference type="AlphaFoldDB" id="A0A564YYM4"/>
<keyword evidence="2" id="KW-1185">Reference proteome</keyword>
<gene>
    <name evidence="1" type="ORF">WMSIL1_LOCUS10390</name>
</gene>
<sequence>MAYFPFTQDLSFFFFLIRGVQFECLERNTAFVSGFEGRSPFSVFLTAFTFSSGFHPLTIPGTSSGGWSLFLPFYPITFVTRSFGFFCEFSFCFTSIFELAIDSVS</sequence>
<organism evidence="1 2">
    <name type="scientific">Hymenolepis diminuta</name>
    <name type="common">Rat tapeworm</name>
    <dbReference type="NCBI Taxonomy" id="6216"/>
    <lineage>
        <taxon>Eukaryota</taxon>
        <taxon>Metazoa</taxon>
        <taxon>Spiralia</taxon>
        <taxon>Lophotrochozoa</taxon>
        <taxon>Platyhelminthes</taxon>
        <taxon>Cestoda</taxon>
        <taxon>Eucestoda</taxon>
        <taxon>Cyclophyllidea</taxon>
        <taxon>Hymenolepididae</taxon>
        <taxon>Hymenolepis</taxon>
    </lineage>
</organism>
<evidence type="ECO:0000313" key="2">
    <source>
        <dbReference type="Proteomes" id="UP000321570"/>
    </source>
</evidence>